<organism evidence="1 2">
    <name type="scientific">Rubroshorea leprosula</name>
    <dbReference type="NCBI Taxonomy" id="152421"/>
    <lineage>
        <taxon>Eukaryota</taxon>
        <taxon>Viridiplantae</taxon>
        <taxon>Streptophyta</taxon>
        <taxon>Embryophyta</taxon>
        <taxon>Tracheophyta</taxon>
        <taxon>Spermatophyta</taxon>
        <taxon>Magnoliopsida</taxon>
        <taxon>eudicotyledons</taxon>
        <taxon>Gunneridae</taxon>
        <taxon>Pentapetalae</taxon>
        <taxon>rosids</taxon>
        <taxon>malvids</taxon>
        <taxon>Malvales</taxon>
        <taxon>Dipterocarpaceae</taxon>
        <taxon>Rubroshorea</taxon>
    </lineage>
</organism>
<sequence length="51" mass="5841">MLYLDSSPRSKSHQPKQLILQGIRPVRSPLQVLASGMLFCYIISEYAFLDE</sequence>
<dbReference type="EMBL" id="BPVZ01000014">
    <property type="protein sequence ID" value="GKU99439.1"/>
    <property type="molecule type" value="Genomic_DNA"/>
</dbReference>
<dbReference type="AlphaFoldDB" id="A0AAV5IGI8"/>
<protein>
    <submittedName>
        <fullName evidence="1">Uncharacterized protein</fullName>
    </submittedName>
</protein>
<proteinExistence type="predicted"/>
<comment type="caution">
    <text evidence="1">The sequence shown here is derived from an EMBL/GenBank/DDBJ whole genome shotgun (WGS) entry which is preliminary data.</text>
</comment>
<name>A0AAV5IGI8_9ROSI</name>
<keyword evidence="2" id="KW-1185">Reference proteome</keyword>
<dbReference type="Proteomes" id="UP001054252">
    <property type="component" value="Unassembled WGS sequence"/>
</dbReference>
<accession>A0AAV5IGI8</accession>
<evidence type="ECO:0000313" key="1">
    <source>
        <dbReference type="EMBL" id="GKU99439.1"/>
    </source>
</evidence>
<gene>
    <name evidence="1" type="ORF">SLEP1_g12292</name>
</gene>
<evidence type="ECO:0000313" key="2">
    <source>
        <dbReference type="Proteomes" id="UP001054252"/>
    </source>
</evidence>
<reference evidence="1 2" key="1">
    <citation type="journal article" date="2021" name="Commun. Biol.">
        <title>The genome of Shorea leprosula (Dipterocarpaceae) highlights the ecological relevance of drought in aseasonal tropical rainforests.</title>
        <authorList>
            <person name="Ng K.K.S."/>
            <person name="Kobayashi M.J."/>
            <person name="Fawcett J.A."/>
            <person name="Hatakeyama M."/>
            <person name="Paape T."/>
            <person name="Ng C.H."/>
            <person name="Ang C.C."/>
            <person name="Tnah L.H."/>
            <person name="Lee C.T."/>
            <person name="Nishiyama T."/>
            <person name="Sese J."/>
            <person name="O'Brien M.J."/>
            <person name="Copetti D."/>
            <person name="Mohd Noor M.I."/>
            <person name="Ong R.C."/>
            <person name="Putra M."/>
            <person name="Sireger I.Z."/>
            <person name="Indrioko S."/>
            <person name="Kosugi Y."/>
            <person name="Izuno A."/>
            <person name="Isagi Y."/>
            <person name="Lee S.L."/>
            <person name="Shimizu K.K."/>
        </authorList>
    </citation>
    <scope>NUCLEOTIDE SEQUENCE [LARGE SCALE GENOMIC DNA]</scope>
    <source>
        <strain evidence="1">214</strain>
    </source>
</reference>